<dbReference type="EMBL" id="BGPR01001408">
    <property type="protein sequence ID" value="GBM53151.1"/>
    <property type="molecule type" value="Genomic_DNA"/>
</dbReference>
<feature type="compositionally biased region" description="Polar residues" evidence="2">
    <location>
        <begin position="345"/>
        <end position="358"/>
    </location>
</feature>
<dbReference type="GO" id="GO:0008270">
    <property type="term" value="F:zinc ion binding"/>
    <property type="evidence" value="ECO:0007669"/>
    <property type="project" value="UniProtKB-KW"/>
</dbReference>
<feature type="compositionally biased region" description="Polar residues" evidence="2">
    <location>
        <begin position="312"/>
        <end position="321"/>
    </location>
</feature>
<feature type="region of interest" description="Disordered" evidence="2">
    <location>
        <begin position="312"/>
        <end position="368"/>
    </location>
</feature>
<dbReference type="AlphaFoldDB" id="A0A4Y2GIH3"/>
<dbReference type="Pfam" id="PF00098">
    <property type="entry name" value="zf-CCHC"/>
    <property type="match status" value="1"/>
</dbReference>
<accession>A0A4Y2GIH3</accession>
<dbReference type="PROSITE" id="PS50158">
    <property type="entry name" value="ZF_CCHC"/>
    <property type="match status" value="2"/>
</dbReference>
<dbReference type="GO" id="GO:0002218">
    <property type="term" value="P:activation of innate immune response"/>
    <property type="evidence" value="ECO:0007669"/>
    <property type="project" value="InterPro"/>
</dbReference>
<keyword evidence="4" id="KW-0808">Transferase</keyword>
<feature type="compositionally biased region" description="Basic residues" evidence="2">
    <location>
        <begin position="105"/>
        <end position="114"/>
    </location>
</feature>
<feature type="compositionally biased region" description="Basic and acidic residues" evidence="2">
    <location>
        <begin position="115"/>
        <end position="138"/>
    </location>
</feature>
<dbReference type="InterPro" id="IPR042509">
    <property type="entry name" value="ZCCHC3"/>
</dbReference>
<feature type="region of interest" description="Disordered" evidence="2">
    <location>
        <begin position="216"/>
        <end position="254"/>
    </location>
</feature>
<dbReference type="Proteomes" id="UP000499080">
    <property type="component" value="Unassembled WGS sequence"/>
</dbReference>
<feature type="domain" description="CCHC-type" evidence="3">
    <location>
        <begin position="93"/>
        <end position="108"/>
    </location>
</feature>
<comment type="caution">
    <text evidence="4">The sequence shown here is derived from an EMBL/GenBank/DDBJ whole genome shotgun (WGS) entry which is preliminary data.</text>
</comment>
<keyword evidence="5" id="KW-1185">Reference proteome</keyword>
<dbReference type="PANTHER" id="PTHR22639">
    <property type="entry name" value="GAG-RELATED PROTEIN"/>
    <property type="match status" value="1"/>
</dbReference>
<dbReference type="PANTHER" id="PTHR22639:SF3">
    <property type="entry name" value="ZINC FINGER CCHC DOMAIN-CONTAINING PROTEIN 3"/>
    <property type="match status" value="1"/>
</dbReference>
<evidence type="ECO:0000256" key="1">
    <source>
        <dbReference type="PROSITE-ProRule" id="PRU00047"/>
    </source>
</evidence>
<dbReference type="InterPro" id="IPR036875">
    <property type="entry name" value="Znf_CCHC_sf"/>
</dbReference>
<dbReference type="SUPFAM" id="SSF57756">
    <property type="entry name" value="Retrovirus zinc finger-like domains"/>
    <property type="match status" value="1"/>
</dbReference>
<keyword evidence="1" id="KW-0862">Zinc</keyword>
<gene>
    <name evidence="4" type="primary">ZCCHC6_1</name>
    <name evidence="4" type="ORF">AVEN_90402_1</name>
</gene>
<dbReference type="GO" id="GO:0003723">
    <property type="term" value="F:RNA binding"/>
    <property type="evidence" value="ECO:0007669"/>
    <property type="project" value="InterPro"/>
</dbReference>
<dbReference type="GO" id="GO:0016779">
    <property type="term" value="F:nucleotidyltransferase activity"/>
    <property type="evidence" value="ECO:0007669"/>
    <property type="project" value="UniProtKB-KW"/>
</dbReference>
<evidence type="ECO:0000256" key="2">
    <source>
        <dbReference type="SAM" id="MobiDB-lite"/>
    </source>
</evidence>
<reference evidence="4 5" key="1">
    <citation type="journal article" date="2019" name="Sci. Rep.">
        <title>Orb-weaving spider Araneus ventricosus genome elucidates the spidroin gene catalogue.</title>
        <authorList>
            <person name="Kono N."/>
            <person name="Nakamura H."/>
            <person name="Ohtoshi R."/>
            <person name="Moran D.A.P."/>
            <person name="Shinohara A."/>
            <person name="Yoshida Y."/>
            <person name="Fujiwara M."/>
            <person name="Mori M."/>
            <person name="Tomita M."/>
            <person name="Arakawa K."/>
        </authorList>
    </citation>
    <scope>NUCLEOTIDE SEQUENCE [LARGE SCALE GENOMIC DNA]</scope>
</reference>
<proteinExistence type="predicted"/>
<evidence type="ECO:0000313" key="5">
    <source>
        <dbReference type="Proteomes" id="UP000499080"/>
    </source>
</evidence>
<dbReference type="GO" id="GO:0003690">
    <property type="term" value="F:double-stranded DNA binding"/>
    <property type="evidence" value="ECO:0007669"/>
    <property type="project" value="InterPro"/>
</dbReference>
<dbReference type="SMART" id="SM00343">
    <property type="entry name" value="ZnF_C2HC"/>
    <property type="match status" value="2"/>
</dbReference>
<feature type="region of interest" description="Disordered" evidence="2">
    <location>
        <begin position="105"/>
        <end position="147"/>
    </location>
</feature>
<sequence>MQLFFVDPFDLNHNLGAGLSRKMNSYILKALAKTRERFGFPIPLERLRKNYEQAYLFNRNFLNSGVEPPQDRGCSNCGKIGHIARNCPQEKTCSFCRKPGHLIKNCPRKKNKKSRERERNQAYDNVNSERKGSHERRNSRVSNQKAKNEYHTLPFQGMQQPPSRNDIFEAQQLAQKGISAHRMVPPGFQARSIMPKPPPGFNSAPMPPAPINYPPPFSNKHPSATPPFPRGGKQNDLHAHSPPKLFSSSPPKNFPPNKAAFHQVQEPPWPGRQGFQVERHMNPQLPRSLPAHPLHPGPRNMQVERHLVPQGQRNYSPSWQTRPFLPKDHMPHPNQPHNLDHRLNRTNSDNVSYNSNQGDRWYYHEKDQ</sequence>
<dbReference type="OrthoDB" id="407432at2759"/>
<feature type="compositionally biased region" description="Low complexity" evidence="2">
    <location>
        <begin position="242"/>
        <end position="254"/>
    </location>
</feature>
<evidence type="ECO:0000259" key="3">
    <source>
        <dbReference type="PROSITE" id="PS50158"/>
    </source>
</evidence>
<dbReference type="InterPro" id="IPR001878">
    <property type="entry name" value="Znf_CCHC"/>
</dbReference>
<feature type="domain" description="CCHC-type" evidence="3">
    <location>
        <begin position="74"/>
        <end position="89"/>
    </location>
</feature>
<evidence type="ECO:0000313" key="4">
    <source>
        <dbReference type="EMBL" id="GBM53151.1"/>
    </source>
</evidence>
<protein>
    <submittedName>
        <fullName evidence="4">Terminal uridylyltransferase 7</fullName>
    </submittedName>
</protein>
<dbReference type="Gene3D" id="4.10.60.10">
    <property type="entry name" value="Zinc finger, CCHC-type"/>
    <property type="match status" value="2"/>
</dbReference>
<organism evidence="4 5">
    <name type="scientific">Araneus ventricosus</name>
    <name type="common">Orbweaver spider</name>
    <name type="synonym">Epeira ventricosa</name>
    <dbReference type="NCBI Taxonomy" id="182803"/>
    <lineage>
        <taxon>Eukaryota</taxon>
        <taxon>Metazoa</taxon>
        <taxon>Ecdysozoa</taxon>
        <taxon>Arthropoda</taxon>
        <taxon>Chelicerata</taxon>
        <taxon>Arachnida</taxon>
        <taxon>Araneae</taxon>
        <taxon>Araneomorphae</taxon>
        <taxon>Entelegynae</taxon>
        <taxon>Araneoidea</taxon>
        <taxon>Araneidae</taxon>
        <taxon>Araneus</taxon>
    </lineage>
</organism>
<keyword evidence="1" id="KW-0863">Zinc-finger</keyword>
<name>A0A4Y2GIH3_ARAVE</name>
<keyword evidence="1" id="KW-0479">Metal-binding</keyword>
<keyword evidence="4" id="KW-0548">Nucleotidyltransferase</keyword>